<dbReference type="NCBIfam" id="TIGR01514">
    <property type="entry name" value="NAPRTase"/>
    <property type="match status" value="1"/>
</dbReference>
<dbReference type="SUPFAM" id="SSF54675">
    <property type="entry name" value="Nicotinate/Quinolinate PRTase N-terminal domain-like"/>
    <property type="match status" value="1"/>
</dbReference>
<keyword evidence="12" id="KW-0328">Glycosyltransferase</keyword>
<evidence type="ECO:0000313" key="13">
    <source>
        <dbReference type="Proteomes" id="UP000092321"/>
    </source>
</evidence>
<dbReference type="InterPro" id="IPR036068">
    <property type="entry name" value="Nicotinate_pribotase-like_C"/>
</dbReference>
<evidence type="ECO:0000256" key="7">
    <source>
        <dbReference type="ARBA" id="ARBA00022679"/>
    </source>
</evidence>
<sequence>MTYSKETNADEAVIKSFLDTDLYKISMQAAVHINFPDSVVEYRFNNRSIKDKKFNQEAIDWLEIQFALLANLRFTKEEIDYLKNTLPYLPEKYLTFLSNDFKLDPKNEIYFSHTKVVGTDDLFDLVITIKGKWEVTILYEIYVLALVSEAYFKFVDIDWDHEGQKEQSFQKAAKLFENGVAFSEFGTRRRRDFKTQELIIQGIVEASNSKPEYKSLLLGTSNVLLAKNHNLRPIGTVAHEWFMGIASLKNDYLNSNKIAMEYWVSTFGPENAGLALTDTFGTDIFLKNFEKPLSDYYIGVRQDSGDPKAYTDKISNHYLNHLKYEPFSKSICFSDSLNVEKCLDLNEYCHSKQLKCNFGIGTFFTNDFKTKSSNYTTKSEPLNIVIKIMQIDNNNCIKISDNLGKNMGDAVTLIRVKKELGYVDKEWTGVSEEHRWKE</sequence>
<dbReference type="GO" id="GO:0016757">
    <property type="term" value="F:glycosyltransferase activity"/>
    <property type="evidence" value="ECO:0007669"/>
    <property type="project" value="UniProtKB-KW"/>
</dbReference>
<dbReference type="PANTHER" id="PTHR11098">
    <property type="entry name" value="NICOTINATE PHOSPHORIBOSYLTRANSFERASE"/>
    <property type="match status" value="1"/>
</dbReference>
<feature type="domain" description="Nicotinate/nicotinamide phosphoribosyltransferase" evidence="10">
    <location>
        <begin position="181"/>
        <end position="420"/>
    </location>
</feature>
<feature type="domain" description="Nicotinate phosphoribosyltransferase N-terminal" evidence="11">
    <location>
        <begin position="18"/>
        <end position="148"/>
    </location>
</feature>
<proteinExistence type="inferred from homology"/>
<evidence type="ECO:0000256" key="9">
    <source>
        <dbReference type="RuleBase" id="RU003838"/>
    </source>
</evidence>
<keyword evidence="7 12" id="KW-0808">Transferase</keyword>
<dbReference type="FunFam" id="3.20.140.10:FF:000009">
    <property type="entry name" value="Nicotinate phosphoribosyltransferase"/>
    <property type="match status" value="1"/>
</dbReference>
<dbReference type="EC" id="6.3.4.21" evidence="3 9"/>
<dbReference type="OrthoDB" id="193380at2759"/>
<dbReference type="UniPathway" id="UPA00253">
    <property type="reaction ID" value="UER00457"/>
</dbReference>
<dbReference type="SUPFAM" id="SSF51690">
    <property type="entry name" value="Nicotinate/Quinolinate PRTase C-terminal domain-like"/>
    <property type="match status" value="1"/>
</dbReference>
<dbReference type="InterPro" id="IPR006406">
    <property type="entry name" value="Nic_PRibTrfase"/>
</dbReference>
<dbReference type="AlphaFoldDB" id="A0A1B7TH58"/>
<dbReference type="PIRSF" id="PIRSF000484">
    <property type="entry name" value="NAPRT"/>
    <property type="match status" value="1"/>
</dbReference>
<evidence type="ECO:0000256" key="1">
    <source>
        <dbReference type="ARBA" id="ARBA00004952"/>
    </source>
</evidence>
<keyword evidence="13" id="KW-1185">Reference proteome</keyword>
<comment type="catalytic activity">
    <reaction evidence="8 9">
        <text>5-phospho-alpha-D-ribose 1-diphosphate + nicotinate + ATP + H2O = nicotinate beta-D-ribonucleotide + ADP + phosphate + diphosphate</text>
        <dbReference type="Rhea" id="RHEA:36163"/>
        <dbReference type="ChEBI" id="CHEBI:15377"/>
        <dbReference type="ChEBI" id="CHEBI:30616"/>
        <dbReference type="ChEBI" id="CHEBI:32544"/>
        <dbReference type="ChEBI" id="CHEBI:33019"/>
        <dbReference type="ChEBI" id="CHEBI:43474"/>
        <dbReference type="ChEBI" id="CHEBI:57502"/>
        <dbReference type="ChEBI" id="CHEBI:58017"/>
        <dbReference type="ChEBI" id="CHEBI:456216"/>
        <dbReference type="EC" id="6.3.4.21"/>
    </reaction>
</comment>
<dbReference type="Proteomes" id="UP000092321">
    <property type="component" value="Unassembled WGS sequence"/>
</dbReference>
<evidence type="ECO:0000256" key="3">
    <source>
        <dbReference type="ARBA" id="ARBA00013236"/>
    </source>
</evidence>
<comment type="similarity">
    <text evidence="2 9">Belongs to the NAPRTase family.</text>
</comment>
<dbReference type="Pfam" id="PF04095">
    <property type="entry name" value="NAPRTase"/>
    <property type="match status" value="1"/>
</dbReference>
<evidence type="ECO:0000256" key="5">
    <source>
        <dbReference type="ARBA" id="ARBA00022598"/>
    </source>
</evidence>
<comment type="PTM">
    <text evidence="9">Transiently phosphorylated on a His residue during the reaction cycle. Phosphorylation strongly increases the affinity for substrates and increases the rate of nicotinate D-ribonucleotide production. Dephosphorylation regenerates the low-affinity form of the enzyme, leading to product release.</text>
</comment>
<dbReference type="GO" id="GO:0005829">
    <property type="term" value="C:cytosol"/>
    <property type="evidence" value="ECO:0007669"/>
    <property type="project" value="TreeGrafter"/>
</dbReference>
<evidence type="ECO:0000256" key="6">
    <source>
        <dbReference type="ARBA" id="ARBA00022642"/>
    </source>
</evidence>
<evidence type="ECO:0000256" key="2">
    <source>
        <dbReference type="ARBA" id="ARBA00010897"/>
    </source>
</evidence>
<comment type="function">
    <text evidence="9">Catalyzes the synthesis of beta-nicotinate D-ribonucleotide from nicotinate and 5-phospho-D-ribose 1-phosphate at the expense of ATP.</text>
</comment>
<evidence type="ECO:0000256" key="4">
    <source>
        <dbReference type="ARBA" id="ARBA00022553"/>
    </source>
</evidence>
<reference evidence="13" key="1">
    <citation type="journal article" date="2016" name="Proc. Natl. Acad. Sci. U.S.A.">
        <title>Comparative genomics of biotechnologically important yeasts.</title>
        <authorList>
            <person name="Riley R."/>
            <person name="Haridas S."/>
            <person name="Wolfe K.H."/>
            <person name="Lopes M.R."/>
            <person name="Hittinger C.T."/>
            <person name="Goeker M."/>
            <person name="Salamov A.A."/>
            <person name="Wisecaver J.H."/>
            <person name="Long T.M."/>
            <person name="Calvey C.H."/>
            <person name="Aerts A.L."/>
            <person name="Barry K.W."/>
            <person name="Choi C."/>
            <person name="Clum A."/>
            <person name="Coughlan A.Y."/>
            <person name="Deshpande S."/>
            <person name="Douglass A.P."/>
            <person name="Hanson S.J."/>
            <person name="Klenk H.-P."/>
            <person name="LaButti K.M."/>
            <person name="Lapidus A."/>
            <person name="Lindquist E.A."/>
            <person name="Lipzen A.M."/>
            <person name="Meier-Kolthoff J.P."/>
            <person name="Ohm R.A."/>
            <person name="Otillar R.P."/>
            <person name="Pangilinan J.L."/>
            <person name="Peng Y."/>
            <person name="Rokas A."/>
            <person name="Rosa C.A."/>
            <person name="Scheuner C."/>
            <person name="Sibirny A.A."/>
            <person name="Slot J.C."/>
            <person name="Stielow J.B."/>
            <person name="Sun H."/>
            <person name="Kurtzman C.P."/>
            <person name="Blackwell M."/>
            <person name="Grigoriev I.V."/>
            <person name="Jeffries T.W."/>
        </authorList>
    </citation>
    <scope>NUCLEOTIDE SEQUENCE [LARGE SCALE GENOMIC DNA]</scope>
    <source>
        <strain evidence="13">NRRL Y-1626</strain>
    </source>
</reference>
<dbReference type="InterPro" id="IPR007229">
    <property type="entry name" value="Nic_PRibTrfase-Fam"/>
</dbReference>
<comment type="caution">
    <text evidence="12">The sequence shown here is derived from an EMBL/GenBank/DDBJ whole genome shotgun (WGS) entry which is preliminary data.</text>
</comment>
<dbReference type="Gene3D" id="3.20.140.10">
    <property type="entry name" value="nicotinate phosphoribosyltransferase"/>
    <property type="match status" value="1"/>
</dbReference>
<name>A0A1B7TH58_9ASCO</name>
<dbReference type="Pfam" id="PF17767">
    <property type="entry name" value="NAPRTase_N"/>
    <property type="match status" value="1"/>
</dbReference>
<evidence type="ECO:0000259" key="10">
    <source>
        <dbReference type="Pfam" id="PF04095"/>
    </source>
</evidence>
<dbReference type="InterPro" id="IPR040727">
    <property type="entry name" value="NAPRTase_N"/>
</dbReference>
<dbReference type="GO" id="GO:0034355">
    <property type="term" value="P:NAD+ biosynthetic process via the salvage pathway"/>
    <property type="evidence" value="ECO:0007669"/>
    <property type="project" value="TreeGrafter"/>
</dbReference>
<keyword evidence="6 9" id="KW-0662">Pyridine nucleotide biosynthesis</keyword>
<keyword evidence="5 9" id="KW-0436">Ligase</keyword>
<evidence type="ECO:0000313" key="12">
    <source>
        <dbReference type="EMBL" id="OBA28061.1"/>
    </source>
</evidence>
<organism evidence="12 13">
    <name type="scientific">Hanseniaspora valbyensis NRRL Y-1626</name>
    <dbReference type="NCBI Taxonomy" id="766949"/>
    <lineage>
        <taxon>Eukaryota</taxon>
        <taxon>Fungi</taxon>
        <taxon>Dikarya</taxon>
        <taxon>Ascomycota</taxon>
        <taxon>Saccharomycotina</taxon>
        <taxon>Saccharomycetes</taxon>
        <taxon>Saccharomycodales</taxon>
        <taxon>Saccharomycodaceae</taxon>
        <taxon>Hanseniaspora</taxon>
    </lineage>
</organism>
<accession>A0A1B7TH58</accession>
<dbReference type="PANTHER" id="PTHR11098:SF1">
    <property type="entry name" value="NICOTINATE PHOSPHORIBOSYLTRANSFERASE"/>
    <property type="match status" value="1"/>
</dbReference>
<evidence type="ECO:0000259" key="11">
    <source>
        <dbReference type="Pfam" id="PF17767"/>
    </source>
</evidence>
<protein>
    <recommendedName>
        <fullName evidence="3 9">Nicotinate phosphoribosyltransferase</fullName>
        <ecNumber evidence="3 9">6.3.4.21</ecNumber>
    </recommendedName>
</protein>
<keyword evidence="4" id="KW-0597">Phosphoprotein</keyword>
<dbReference type="InterPro" id="IPR041525">
    <property type="entry name" value="N/Namide_PRibTrfase"/>
</dbReference>
<gene>
    <name evidence="12" type="ORF">HANVADRAFT_51782</name>
</gene>
<comment type="pathway">
    <text evidence="1 9">Cofactor biosynthesis; NAD(+) biosynthesis; nicotinate D-ribonucleotide from nicotinate: step 1/1.</text>
</comment>
<dbReference type="EMBL" id="LXPE01000005">
    <property type="protein sequence ID" value="OBA28061.1"/>
    <property type="molecule type" value="Genomic_DNA"/>
</dbReference>
<dbReference type="GO" id="GO:0004516">
    <property type="term" value="F:nicotinate phosphoribosyltransferase activity"/>
    <property type="evidence" value="ECO:0007669"/>
    <property type="project" value="UniProtKB-UniRule"/>
</dbReference>
<evidence type="ECO:0000256" key="8">
    <source>
        <dbReference type="ARBA" id="ARBA00048668"/>
    </source>
</evidence>